<evidence type="ECO:0000313" key="2">
    <source>
        <dbReference type="Proteomes" id="UP000647860"/>
    </source>
</evidence>
<sequence length="63" mass="7227">MLAGTQPVPGRGRSEELVRDRALRLLRQRLADRDEAAARDATTARWQLHDRLVRGDPVRVERP</sequence>
<comment type="caution">
    <text evidence="1">The sequence shown here is derived from an EMBL/GenBank/DDBJ whole genome shotgun (WGS) entry which is preliminary data.</text>
</comment>
<name>A0ABQ4IDN8_9ACTN</name>
<organism evidence="1 2">
    <name type="scientific">Micromonospora gifhornensis</name>
    <dbReference type="NCBI Taxonomy" id="84594"/>
    <lineage>
        <taxon>Bacteria</taxon>
        <taxon>Bacillati</taxon>
        <taxon>Actinomycetota</taxon>
        <taxon>Actinomycetes</taxon>
        <taxon>Micromonosporales</taxon>
        <taxon>Micromonosporaceae</taxon>
        <taxon>Micromonospora</taxon>
    </lineage>
</organism>
<dbReference type="EMBL" id="BOPA01000018">
    <property type="protein sequence ID" value="GIJ16020.1"/>
    <property type="molecule type" value="Genomic_DNA"/>
</dbReference>
<reference evidence="1 2" key="1">
    <citation type="submission" date="2021-01" db="EMBL/GenBank/DDBJ databases">
        <title>Whole genome shotgun sequence of Verrucosispora gifhornensis NBRC 16317.</title>
        <authorList>
            <person name="Komaki H."/>
            <person name="Tamura T."/>
        </authorList>
    </citation>
    <scope>NUCLEOTIDE SEQUENCE [LARGE SCALE GENOMIC DNA]</scope>
    <source>
        <strain evidence="1 2">NBRC 16317</strain>
    </source>
</reference>
<keyword evidence="2" id="KW-1185">Reference proteome</keyword>
<gene>
    <name evidence="1" type="ORF">Vgi01_27040</name>
</gene>
<proteinExistence type="predicted"/>
<evidence type="ECO:0000313" key="1">
    <source>
        <dbReference type="EMBL" id="GIJ16020.1"/>
    </source>
</evidence>
<accession>A0ABQ4IDN8</accession>
<dbReference type="Proteomes" id="UP000647860">
    <property type="component" value="Unassembled WGS sequence"/>
</dbReference>
<protein>
    <submittedName>
        <fullName evidence="1">Uncharacterized protein</fullName>
    </submittedName>
</protein>